<dbReference type="PANTHER" id="PTHR30336">
    <property type="entry name" value="INNER MEMBRANE PROTEIN, PROBABLE PERMEASE"/>
    <property type="match status" value="1"/>
</dbReference>
<evidence type="ECO:0000256" key="1">
    <source>
        <dbReference type="SAM" id="Phobius"/>
    </source>
</evidence>
<keyword evidence="1" id="KW-0812">Transmembrane</keyword>
<protein>
    <submittedName>
        <fullName evidence="3">YdcF family protein</fullName>
    </submittedName>
</protein>
<dbReference type="Gene3D" id="3.40.50.620">
    <property type="entry name" value="HUPs"/>
    <property type="match status" value="1"/>
</dbReference>
<accession>A0A4Z0ZWP1</accession>
<dbReference type="GO" id="GO:0005886">
    <property type="term" value="C:plasma membrane"/>
    <property type="evidence" value="ECO:0007669"/>
    <property type="project" value="TreeGrafter"/>
</dbReference>
<keyword evidence="4" id="KW-1185">Reference proteome</keyword>
<feature type="transmembrane region" description="Helical" evidence="1">
    <location>
        <begin position="12"/>
        <end position="33"/>
    </location>
</feature>
<dbReference type="AlphaFoldDB" id="A0A4Z0ZWP1"/>
<dbReference type="PANTHER" id="PTHR30336:SF4">
    <property type="entry name" value="ENVELOPE BIOGENESIS FACTOR ELYC"/>
    <property type="match status" value="1"/>
</dbReference>
<comment type="caution">
    <text evidence="3">The sequence shown here is derived from an EMBL/GenBank/DDBJ whole genome shotgun (WGS) entry which is preliminary data.</text>
</comment>
<evidence type="ECO:0000313" key="4">
    <source>
        <dbReference type="Proteomes" id="UP000297567"/>
    </source>
</evidence>
<dbReference type="GO" id="GO:0000270">
    <property type="term" value="P:peptidoglycan metabolic process"/>
    <property type="evidence" value="ECO:0007669"/>
    <property type="project" value="TreeGrafter"/>
</dbReference>
<reference evidence="3" key="1">
    <citation type="journal article" date="2019" name="PLoS Negl. Trop. Dis.">
        <title>Revisiting the worldwide diversity of Leptospira species in the environment.</title>
        <authorList>
            <person name="Vincent A.T."/>
            <person name="Schiettekatte O."/>
            <person name="Bourhy P."/>
            <person name="Veyrier F.J."/>
            <person name="Picardeau M."/>
        </authorList>
    </citation>
    <scope>NUCLEOTIDE SEQUENCE [LARGE SCALE GENOMIC DNA]</scope>
    <source>
        <strain evidence="3">201702451</strain>
    </source>
</reference>
<dbReference type="RefSeq" id="WP_015677078.1">
    <property type="nucleotide sequence ID" value="NZ_RQGH01000033.1"/>
</dbReference>
<feature type="transmembrane region" description="Helical" evidence="1">
    <location>
        <begin position="40"/>
        <end position="62"/>
    </location>
</feature>
<dbReference type="Proteomes" id="UP000297567">
    <property type="component" value="Unassembled WGS sequence"/>
</dbReference>
<keyword evidence="1" id="KW-0472">Membrane</keyword>
<dbReference type="InterPro" id="IPR051599">
    <property type="entry name" value="Cell_Envelope_Assoc"/>
</dbReference>
<evidence type="ECO:0000313" key="3">
    <source>
        <dbReference type="EMBL" id="TGL59942.1"/>
    </source>
</evidence>
<evidence type="ECO:0000259" key="2">
    <source>
        <dbReference type="Pfam" id="PF02698"/>
    </source>
</evidence>
<keyword evidence="1" id="KW-1133">Transmembrane helix</keyword>
<dbReference type="CDD" id="cd06259">
    <property type="entry name" value="YdcF-like"/>
    <property type="match status" value="1"/>
</dbReference>
<dbReference type="Pfam" id="PF02698">
    <property type="entry name" value="DUF218"/>
    <property type="match status" value="1"/>
</dbReference>
<name>A0A4Z0ZWP1_9LEPT</name>
<gene>
    <name evidence="3" type="ORF">EHQ62_16410</name>
</gene>
<dbReference type="InterPro" id="IPR014729">
    <property type="entry name" value="Rossmann-like_a/b/a_fold"/>
</dbReference>
<dbReference type="EMBL" id="RQGH01000033">
    <property type="protein sequence ID" value="TGL59942.1"/>
    <property type="molecule type" value="Genomic_DNA"/>
</dbReference>
<feature type="domain" description="DUF218" evidence="2">
    <location>
        <begin position="81"/>
        <end position="248"/>
    </location>
</feature>
<dbReference type="InterPro" id="IPR003848">
    <property type="entry name" value="DUF218"/>
</dbReference>
<proteinExistence type="predicted"/>
<sequence>MDSLFFILSKVLTIFLYPLPVFFLLCFFLLFRIKSGKTKFLFFLLCFFLYLSSSSFVANALVSGLEKDFPPISIEEAPKADVAIVLGGMIQTISSVKARPELTDSADRITDAIRLYHAGKVKKILFTGGSGLLLSDEFREANLAKSLLIDLGVKETDIILENKSRNTYENAVETNKIIQEKKFQSYILVTSAFHMKRAAGCFQKQNLEVKLFPTDYRSFQMDSGAFELYVPSAGYLDTTTFALKEWVGYFVYRAKSYL</sequence>
<organism evidence="3 4">
    <name type="scientific">Leptospira jelokensis</name>
    <dbReference type="NCBI Taxonomy" id="2484931"/>
    <lineage>
        <taxon>Bacteria</taxon>
        <taxon>Pseudomonadati</taxon>
        <taxon>Spirochaetota</taxon>
        <taxon>Spirochaetia</taxon>
        <taxon>Leptospirales</taxon>
        <taxon>Leptospiraceae</taxon>
        <taxon>Leptospira</taxon>
    </lineage>
</organism>
<dbReference type="GO" id="GO:0043164">
    <property type="term" value="P:Gram-negative-bacterium-type cell wall biogenesis"/>
    <property type="evidence" value="ECO:0007669"/>
    <property type="project" value="TreeGrafter"/>
</dbReference>